<name>A0ABS6S2E9_9BACT</name>
<dbReference type="Proteomes" id="UP001196980">
    <property type="component" value="Unassembled WGS sequence"/>
</dbReference>
<dbReference type="EMBL" id="JABXWD010000406">
    <property type="protein sequence ID" value="MBV6342996.1"/>
    <property type="molecule type" value="Genomic_DNA"/>
</dbReference>
<keyword evidence="3" id="KW-1185">Reference proteome</keyword>
<comment type="caution">
    <text evidence="2">The sequence shown here is derived from an EMBL/GenBank/DDBJ whole genome shotgun (WGS) entry which is preliminary data.</text>
</comment>
<keyword evidence="1" id="KW-1133">Transmembrane helix</keyword>
<evidence type="ECO:0000313" key="2">
    <source>
        <dbReference type="EMBL" id="MBV6342996.1"/>
    </source>
</evidence>
<evidence type="ECO:0000313" key="3">
    <source>
        <dbReference type="Proteomes" id="UP001196980"/>
    </source>
</evidence>
<keyword evidence="1" id="KW-0472">Membrane</keyword>
<dbReference type="RefSeq" id="WP_218253602.1">
    <property type="nucleotide sequence ID" value="NZ_JABXWD010000406.1"/>
</dbReference>
<evidence type="ECO:0000256" key="1">
    <source>
        <dbReference type="SAM" id="Phobius"/>
    </source>
</evidence>
<organism evidence="2 3">
    <name type="scientific">Candidatus Magnetobacterium casense</name>
    <dbReference type="NCBI Taxonomy" id="1455061"/>
    <lineage>
        <taxon>Bacteria</taxon>
        <taxon>Pseudomonadati</taxon>
        <taxon>Nitrospirota</taxon>
        <taxon>Thermodesulfovibrionia</taxon>
        <taxon>Thermodesulfovibrionales</taxon>
        <taxon>Candidatus Magnetobacteriaceae</taxon>
        <taxon>Candidatus Magnetobacterium</taxon>
    </lineage>
</organism>
<accession>A0ABS6S2E9</accession>
<keyword evidence="1" id="KW-0812">Transmembrane</keyword>
<gene>
    <name evidence="2" type="ORF">HWQ67_15550</name>
</gene>
<proteinExistence type="predicted"/>
<sequence>MLGYNPGLYQMQMQPPLEREYSFYEGMRSNFMNELMWAKTDGEIERIFDRWRLELQGLLTGGFINPMIYNLEHQNMEALRRTRLKAVREGKVSGLGALPALPWWGWVAIAVPAAAILFGIGLADVKNFFSGSRA</sequence>
<protein>
    <submittedName>
        <fullName evidence="2">Uncharacterized protein</fullName>
    </submittedName>
</protein>
<feature type="transmembrane region" description="Helical" evidence="1">
    <location>
        <begin position="103"/>
        <end position="123"/>
    </location>
</feature>
<reference evidence="2 3" key="1">
    <citation type="journal article" date="2020" name="J Geophys Res Biogeosci">
        <title>Magnetotaxis as an Adaptation to Enable Bacterial Shuttling of Microbial Sulfur and Sulfur Cycling Across Aquatic Oxic#Anoxic Interfaces.</title>
        <authorList>
            <person name="Li J."/>
            <person name="Liu P."/>
            <person name="Wang J."/>
            <person name="Roberts A.P."/>
            <person name="Pan Y."/>
        </authorList>
    </citation>
    <scope>NUCLEOTIDE SEQUENCE [LARGE SCALE GENOMIC DNA]</scope>
    <source>
        <strain evidence="2 3">MYR-1_YQ</strain>
    </source>
</reference>